<comment type="caution">
    <text evidence="3">The sequence shown here is derived from an EMBL/GenBank/DDBJ whole genome shotgun (WGS) entry which is preliminary data.</text>
</comment>
<dbReference type="Pfam" id="PF01979">
    <property type="entry name" value="Amidohydro_1"/>
    <property type="match status" value="1"/>
</dbReference>
<dbReference type="InterPro" id="IPR050287">
    <property type="entry name" value="MTA/SAH_deaminase"/>
</dbReference>
<dbReference type="SUPFAM" id="SSF51556">
    <property type="entry name" value="Metallo-dependent hydrolases"/>
    <property type="match status" value="1"/>
</dbReference>
<dbReference type="AlphaFoldDB" id="A0A917B4G5"/>
<keyword evidence="1" id="KW-0378">Hydrolase</keyword>
<dbReference type="SUPFAM" id="SSF51338">
    <property type="entry name" value="Composite domain of metallo-dependent hydrolases"/>
    <property type="match status" value="1"/>
</dbReference>
<dbReference type="NCBIfam" id="NF006056">
    <property type="entry name" value="PRK08204.1"/>
    <property type="match status" value="1"/>
</dbReference>
<reference evidence="3 4" key="1">
    <citation type="journal article" date="2014" name="Int. J. Syst. Evol. Microbiol.">
        <title>Complete genome sequence of Corynebacterium casei LMG S-19264T (=DSM 44701T), isolated from a smear-ripened cheese.</title>
        <authorList>
            <consortium name="US DOE Joint Genome Institute (JGI-PGF)"/>
            <person name="Walter F."/>
            <person name="Albersmeier A."/>
            <person name="Kalinowski J."/>
            <person name="Ruckert C."/>
        </authorList>
    </citation>
    <scope>NUCLEOTIDE SEQUENCE [LARGE SCALE GENOMIC DNA]</scope>
    <source>
        <strain evidence="3 4">CGMCC 1.12976</strain>
    </source>
</reference>
<dbReference type="EMBL" id="BMGP01000002">
    <property type="protein sequence ID" value="GGF22978.1"/>
    <property type="molecule type" value="Genomic_DNA"/>
</dbReference>
<dbReference type="RefSeq" id="WP_188676230.1">
    <property type="nucleotide sequence ID" value="NZ_BMGP01000002.1"/>
</dbReference>
<name>A0A917B4G5_9MICO</name>
<dbReference type="GO" id="GO:0016810">
    <property type="term" value="F:hydrolase activity, acting on carbon-nitrogen (but not peptide) bonds"/>
    <property type="evidence" value="ECO:0007669"/>
    <property type="project" value="InterPro"/>
</dbReference>
<dbReference type="PANTHER" id="PTHR43794">
    <property type="entry name" value="AMINOHYDROLASE SSNA-RELATED"/>
    <property type="match status" value="1"/>
</dbReference>
<evidence type="ECO:0000256" key="1">
    <source>
        <dbReference type="ARBA" id="ARBA00022801"/>
    </source>
</evidence>
<proteinExistence type="predicted"/>
<dbReference type="Gene3D" id="2.30.40.10">
    <property type="entry name" value="Urease, subunit C, domain 1"/>
    <property type="match status" value="1"/>
</dbReference>
<dbReference type="Gene3D" id="3.20.20.140">
    <property type="entry name" value="Metal-dependent hydrolases"/>
    <property type="match status" value="1"/>
</dbReference>
<accession>A0A917B4G5</accession>
<sequence length="477" mass="51501">MTFDSANDEIFDRIQSTAGDATRKLLLRGGTIITMDARLGDFARGDVLIEGNAIVDVGHDLSSAATDGQAIVVDLDGAIVIPGLHDTHRHSWQGQFRRLLPDADVVEYNRVMHRLLAPLYRPEDMYAGNLISALGAIDSGITGILDFSHNARTPEHSDASIDAWEDAGIRAIYAPCAPLFGEWQHQWPSDLRRLREERFASADQLVSLRLGVLSQAVGKTLPQSDEGAQLSENALRFARELGLAVSVDGVGGPVAAEQLERLGAAGMLGSDTTYIHCRDLTDAAWQEIVASRGNVSLAPASAAQFGQPGSISPIQKVLDVGLRPSLSLDVECSLPTDMFAQMRYLLNIQRTGAANGPVESRPDAPTAITARDVLEFATVQGAKANGLLDRCGSLTPGKDADIVIIRADTINTLPLNNAIGSVVLGDTSNIDNVLIAGQMRKWRGHIVYHDIEKVRRLVTESRDHLIEISGYDLNIVR</sequence>
<gene>
    <name evidence="3" type="primary">mtaD</name>
    <name evidence="3" type="ORF">GCM10011399_15720</name>
</gene>
<keyword evidence="4" id="KW-1185">Reference proteome</keyword>
<dbReference type="PANTHER" id="PTHR43794:SF11">
    <property type="entry name" value="AMIDOHYDROLASE-RELATED DOMAIN-CONTAINING PROTEIN"/>
    <property type="match status" value="1"/>
</dbReference>
<dbReference type="Proteomes" id="UP000598775">
    <property type="component" value="Unassembled WGS sequence"/>
</dbReference>
<protein>
    <submittedName>
        <fullName evidence="3">Cytosine deaminase</fullName>
    </submittedName>
</protein>
<dbReference type="InterPro" id="IPR006680">
    <property type="entry name" value="Amidohydro-rel"/>
</dbReference>
<organism evidence="3 4">
    <name type="scientific">Subtercola lobariae</name>
    <dbReference type="NCBI Taxonomy" id="1588641"/>
    <lineage>
        <taxon>Bacteria</taxon>
        <taxon>Bacillati</taxon>
        <taxon>Actinomycetota</taxon>
        <taxon>Actinomycetes</taxon>
        <taxon>Micrococcales</taxon>
        <taxon>Microbacteriaceae</taxon>
        <taxon>Subtercola</taxon>
    </lineage>
</organism>
<dbReference type="InterPro" id="IPR011059">
    <property type="entry name" value="Metal-dep_hydrolase_composite"/>
</dbReference>
<evidence type="ECO:0000313" key="4">
    <source>
        <dbReference type="Proteomes" id="UP000598775"/>
    </source>
</evidence>
<evidence type="ECO:0000259" key="2">
    <source>
        <dbReference type="Pfam" id="PF01979"/>
    </source>
</evidence>
<dbReference type="InterPro" id="IPR032466">
    <property type="entry name" value="Metal_Hydrolase"/>
</dbReference>
<feature type="domain" description="Amidohydrolase-related" evidence="2">
    <location>
        <begin position="79"/>
        <end position="438"/>
    </location>
</feature>
<evidence type="ECO:0000313" key="3">
    <source>
        <dbReference type="EMBL" id="GGF22978.1"/>
    </source>
</evidence>